<comment type="caution">
    <text evidence="2">The sequence shown here is derived from an EMBL/GenBank/DDBJ whole genome shotgun (WGS) entry which is preliminary data.</text>
</comment>
<accession>A0A9D4G0Q3</accession>
<dbReference type="EMBL" id="JAIWYP010000006">
    <property type="protein sequence ID" value="KAH3806460.1"/>
    <property type="molecule type" value="Genomic_DNA"/>
</dbReference>
<proteinExistence type="predicted"/>
<gene>
    <name evidence="2" type="ORF">DPMN_134781</name>
</gene>
<keyword evidence="3" id="KW-1185">Reference proteome</keyword>
<evidence type="ECO:0000313" key="2">
    <source>
        <dbReference type="EMBL" id="KAH3806460.1"/>
    </source>
</evidence>
<protein>
    <submittedName>
        <fullName evidence="2">Uncharacterized protein</fullName>
    </submittedName>
</protein>
<feature type="coiled-coil region" evidence="1">
    <location>
        <begin position="91"/>
        <end position="118"/>
    </location>
</feature>
<reference evidence="2" key="1">
    <citation type="journal article" date="2019" name="bioRxiv">
        <title>The Genome of the Zebra Mussel, Dreissena polymorpha: A Resource for Invasive Species Research.</title>
        <authorList>
            <person name="McCartney M.A."/>
            <person name="Auch B."/>
            <person name="Kono T."/>
            <person name="Mallez S."/>
            <person name="Zhang Y."/>
            <person name="Obille A."/>
            <person name="Becker A."/>
            <person name="Abrahante J.E."/>
            <person name="Garbe J."/>
            <person name="Badalamenti J.P."/>
            <person name="Herman A."/>
            <person name="Mangelson H."/>
            <person name="Liachko I."/>
            <person name="Sullivan S."/>
            <person name="Sone E.D."/>
            <person name="Koren S."/>
            <person name="Silverstein K.A.T."/>
            <person name="Beckman K.B."/>
            <person name="Gohl D.M."/>
        </authorList>
    </citation>
    <scope>NUCLEOTIDE SEQUENCE</scope>
    <source>
        <strain evidence="2">Duluth1</strain>
        <tissue evidence="2">Whole animal</tissue>
    </source>
</reference>
<organism evidence="2 3">
    <name type="scientific">Dreissena polymorpha</name>
    <name type="common">Zebra mussel</name>
    <name type="synonym">Mytilus polymorpha</name>
    <dbReference type="NCBI Taxonomy" id="45954"/>
    <lineage>
        <taxon>Eukaryota</taxon>
        <taxon>Metazoa</taxon>
        <taxon>Spiralia</taxon>
        <taxon>Lophotrochozoa</taxon>
        <taxon>Mollusca</taxon>
        <taxon>Bivalvia</taxon>
        <taxon>Autobranchia</taxon>
        <taxon>Heteroconchia</taxon>
        <taxon>Euheterodonta</taxon>
        <taxon>Imparidentia</taxon>
        <taxon>Neoheterodontei</taxon>
        <taxon>Myida</taxon>
        <taxon>Dreissenoidea</taxon>
        <taxon>Dreissenidae</taxon>
        <taxon>Dreissena</taxon>
    </lineage>
</organism>
<sequence>MIIRPFGTKLKAMASIVLGVGYIKTAIRNFLLSSPTDAEERENCPENHISDEKILLSQTDGLDRGILEKDAQIAALARDLENERRTSLHSARCYEQRIVKLKEDVSQVDAEKQDALKRLSALLSVKLRDNNPNIAKKRMH</sequence>
<name>A0A9D4G0Q3_DREPO</name>
<dbReference type="AlphaFoldDB" id="A0A9D4G0Q3"/>
<evidence type="ECO:0000313" key="3">
    <source>
        <dbReference type="Proteomes" id="UP000828390"/>
    </source>
</evidence>
<keyword evidence="1" id="KW-0175">Coiled coil</keyword>
<evidence type="ECO:0000256" key="1">
    <source>
        <dbReference type="SAM" id="Coils"/>
    </source>
</evidence>
<dbReference type="Proteomes" id="UP000828390">
    <property type="component" value="Unassembled WGS sequence"/>
</dbReference>
<reference evidence="2" key="2">
    <citation type="submission" date="2020-11" db="EMBL/GenBank/DDBJ databases">
        <authorList>
            <person name="McCartney M.A."/>
            <person name="Auch B."/>
            <person name="Kono T."/>
            <person name="Mallez S."/>
            <person name="Becker A."/>
            <person name="Gohl D.M."/>
            <person name="Silverstein K.A.T."/>
            <person name="Koren S."/>
            <person name="Bechman K.B."/>
            <person name="Herman A."/>
            <person name="Abrahante J.E."/>
            <person name="Garbe J."/>
        </authorList>
    </citation>
    <scope>NUCLEOTIDE SEQUENCE</scope>
    <source>
        <strain evidence="2">Duluth1</strain>
        <tissue evidence="2">Whole animal</tissue>
    </source>
</reference>